<evidence type="ECO:0000256" key="1">
    <source>
        <dbReference type="SAM" id="MobiDB-lite"/>
    </source>
</evidence>
<gene>
    <name evidence="2" type="ORF">AKAME5_002192200</name>
</gene>
<protein>
    <submittedName>
        <fullName evidence="2">Actin filament-associated protein 1-like 1 isoform X1</fullName>
    </submittedName>
</protein>
<feature type="region of interest" description="Disordered" evidence="1">
    <location>
        <begin position="209"/>
        <end position="234"/>
    </location>
</feature>
<dbReference type="EMBL" id="BRZM01000391">
    <property type="protein sequence ID" value="GLD70604.1"/>
    <property type="molecule type" value="Genomic_DNA"/>
</dbReference>
<sequence length="234" mass="25445">MSCPLLEDAGLRERWSSCHTADKMAPIRNILTTAAVSQWIDVMNSCLYGNGTSFVESLLEDFVDQTGHIRSSLIFQELSGGCCLPEDADTITPRQGLMVLPKPYTTQMLSAVPMSLKEEEDEEGSMDPTSEMDGYESPDDPLGRSRSVPSCCEETVWPGLKQLVGRTDNKLQGGKMLAASVATLKDLIIHFSHYTEEAAGAGQGAAVWNGRASDSHSGQQQTVSPPHTYRTGHH</sequence>
<feature type="compositionally biased region" description="Polar residues" evidence="1">
    <location>
        <begin position="215"/>
        <end position="225"/>
    </location>
</feature>
<comment type="caution">
    <text evidence="2">The sequence shown here is derived from an EMBL/GenBank/DDBJ whole genome shotgun (WGS) entry which is preliminary data.</text>
</comment>
<keyword evidence="3" id="KW-1185">Reference proteome</keyword>
<name>A0AAD3RHF4_LATJO</name>
<dbReference type="Proteomes" id="UP001279410">
    <property type="component" value="Unassembled WGS sequence"/>
</dbReference>
<evidence type="ECO:0000313" key="3">
    <source>
        <dbReference type="Proteomes" id="UP001279410"/>
    </source>
</evidence>
<feature type="region of interest" description="Disordered" evidence="1">
    <location>
        <begin position="116"/>
        <end position="149"/>
    </location>
</feature>
<dbReference type="AlphaFoldDB" id="A0AAD3RHF4"/>
<evidence type="ECO:0000313" key="2">
    <source>
        <dbReference type="EMBL" id="GLD70604.1"/>
    </source>
</evidence>
<proteinExistence type="predicted"/>
<organism evidence="2 3">
    <name type="scientific">Lates japonicus</name>
    <name type="common">Japanese lates</name>
    <dbReference type="NCBI Taxonomy" id="270547"/>
    <lineage>
        <taxon>Eukaryota</taxon>
        <taxon>Metazoa</taxon>
        <taxon>Chordata</taxon>
        <taxon>Craniata</taxon>
        <taxon>Vertebrata</taxon>
        <taxon>Euteleostomi</taxon>
        <taxon>Actinopterygii</taxon>
        <taxon>Neopterygii</taxon>
        <taxon>Teleostei</taxon>
        <taxon>Neoteleostei</taxon>
        <taxon>Acanthomorphata</taxon>
        <taxon>Carangaria</taxon>
        <taxon>Carangaria incertae sedis</taxon>
        <taxon>Centropomidae</taxon>
        <taxon>Lates</taxon>
    </lineage>
</organism>
<reference evidence="2" key="1">
    <citation type="submission" date="2022-08" db="EMBL/GenBank/DDBJ databases">
        <title>Genome sequencing of akame (Lates japonicus).</title>
        <authorList>
            <person name="Hashiguchi Y."/>
            <person name="Takahashi H."/>
        </authorList>
    </citation>
    <scope>NUCLEOTIDE SEQUENCE</scope>
    <source>
        <strain evidence="2">Kochi</strain>
    </source>
</reference>
<accession>A0AAD3RHF4</accession>